<dbReference type="OrthoDB" id="38075at2157"/>
<comment type="caution">
    <text evidence="1">The sequence shown here is derived from an EMBL/GenBank/DDBJ whole genome shotgun (WGS) entry which is preliminary data.</text>
</comment>
<dbReference type="EMBL" id="JFZT01000039">
    <property type="protein sequence ID" value="EZQ07074.1"/>
    <property type="molecule type" value="Genomic_DNA"/>
</dbReference>
<name>A0A031LRM6_9CREN</name>
<organism evidence="1 2">
    <name type="scientific">Candidatus Acidianus copahuensis</name>
    <dbReference type="NCBI Taxonomy" id="1160895"/>
    <lineage>
        <taxon>Archaea</taxon>
        <taxon>Thermoproteota</taxon>
        <taxon>Thermoprotei</taxon>
        <taxon>Sulfolobales</taxon>
        <taxon>Sulfolobaceae</taxon>
        <taxon>Acidianus</taxon>
    </lineage>
</organism>
<proteinExistence type="predicted"/>
<accession>A0A031LRM6</accession>
<dbReference type="STRING" id="1160895.CM19_06945"/>
<keyword evidence="2" id="KW-1185">Reference proteome</keyword>
<evidence type="ECO:0000313" key="2">
    <source>
        <dbReference type="Proteomes" id="UP000024332"/>
    </source>
</evidence>
<reference evidence="1 2" key="1">
    <citation type="submission" date="2014-03" db="EMBL/GenBank/DDBJ databases">
        <title>Draft genome sequence of the novel thermoacidophilic archaea Acidianus copahuensis ALE1 strain, isolated from Copahue volcanic area in Neuquen Argentina.</title>
        <authorList>
            <person name="Urbieta M.S."/>
            <person name="Rascovan N."/>
            <person name="Castro C."/>
            <person name="Revale S."/>
            <person name="Giaveno M.A."/>
            <person name="Vazquez M.P."/>
            <person name="Donati E.R."/>
        </authorList>
    </citation>
    <scope>NUCLEOTIDE SEQUENCE [LARGE SCALE GENOMIC DNA]</scope>
    <source>
        <strain evidence="1 2">ALE1</strain>
    </source>
</reference>
<sequence>MIDSCGCNIKRVYASDFLMRRLFRQSKPPKDYKKLGDAEVQGRHFSIYYKPPLELAYTSNECPLVIITLEALCEAFKDRRLKTNNAVDLLKEIRGFQVNELSQQTAQELVKILEKSSLLS</sequence>
<dbReference type="Proteomes" id="UP000024332">
    <property type="component" value="Unassembled WGS sequence"/>
</dbReference>
<evidence type="ECO:0000313" key="1">
    <source>
        <dbReference type="EMBL" id="EZQ07074.1"/>
    </source>
</evidence>
<protein>
    <submittedName>
        <fullName evidence="1">Uncharacterized protein</fullName>
    </submittedName>
</protein>
<gene>
    <name evidence="1" type="ORF">CM19_06945</name>
</gene>
<dbReference type="RefSeq" id="WP_048099595.1">
    <property type="nucleotide sequence ID" value="NZ_JFZT01000039.1"/>
</dbReference>
<dbReference type="AlphaFoldDB" id="A0A031LRM6"/>